<sequence>MRFGGAESLNFACFKALTSIFYASEYASRRGFDERDVDLL</sequence>
<protein>
    <submittedName>
        <fullName evidence="1">Uncharacterized protein</fullName>
    </submittedName>
</protein>
<comment type="caution">
    <text evidence="1">The sequence shown here is derived from an EMBL/GenBank/DDBJ whole genome shotgun (WGS) entry which is preliminary data.</text>
</comment>
<name>B9D4X8_CAMRE</name>
<dbReference type="EMBL" id="ACFU01000031">
    <property type="protein sequence ID" value="EEF12949.1"/>
    <property type="molecule type" value="Genomic_DNA"/>
</dbReference>
<reference evidence="1 2" key="1">
    <citation type="submission" date="2008-08" db="EMBL/GenBank/DDBJ databases">
        <authorList>
            <person name="Madupu R."/>
            <person name="Durkin A.S."/>
            <person name="Torralba M."/>
            <person name="Methe B."/>
            <person name="Sutton G.G."/>
            <person name="Strausberg R.L."/>
            <person name="Nelson K.E."/>
        </authorList>
    </citation>
    <scope>NUCLEOTIDE SEQUENCE [LARGE SCALE GENOMIC DNA]</scope>
    <source>
        <strain evidence="1 2">RM3267</strain>
    </source>
</reference>
<evidence type="ECO:0000313" key="2">
    <source>
        <dbReference type="Proteomes" id="UP000003082"/>
    </source>
</evidence>
<dbReference type="Proteomes" id="UP000003082">
    <property type="component" value="Unassembled WGS sequence"/>
</dbReference>
<dbReference type="STRING" id="553218.CAMRE0001_0842"/>
<organism evidence="1 2">
    <name type="scientific">Campylobacter rectus RM3267</name>
    <dbReference type="NCBI Taxonomy" id="553218"/>
    <lineage>
        <taxon>Bacteria</taxon>
        <taxon>Pseudomonadati</taxon>
        <taxon>Campylobacterota</taxon>
        <taxon>Epsilonproteobacteria</taxon>
        <taxon>Campylobacterales</taxon>
        <taxon>Campylobacteraceae</taxon>
        <taxon>Campylobacter</taxon>
    </lineage>
</organism>
<proteinExistence type="predicted"/>
<accession>B9D4X8</accession>
<dbReference type="AlphaFoldDB" id="B9D4X8"/>
<gene>
    <name evidence="1" type="ORF">CAMRE0001_0842</name>
</gene>
<evidence type="ECO:0000313" key="1">
    <source>
        <dbReference type="EMBL" id="EEF12949.1"/>
    </source>
</evidence>
<keyword evidence="2" id="KW-1185">Reference proteome</keyword>